<sequence length="82" mass="8531">MLAEQAGQPLPADTFTVSTPSGGLHLYYQAPQGIALRNTAGTLGWKIDTRAHGGYVVAPGSTVDGRAYEIVVDQPPAPLPIS</sequence>
<evidence type="ECO:0000313" key="3">
    <source>
        <dbReference type="Proteomes" id="UP001597045"/>
    </source>
</evidence>
<proteinExistence type="predicted"/>
<dbReference type="EMBL" id="JBHTIS010003300">
    <property type="protein sequence ID" value="MFD1051061.1"/>
    <property type="molecule type" value="Genomic_DNA"/>
</dbReference>
<name>A0ABW3MKG4_9PSEU</name>
<protein>
    <submittedName>
        <fullName evidence="2">Bifunctional DNA primase/polymerase</fullName>
    </submittedName>
</protein>
<reference evidence="3" key="1">
    <citation type="journal article" date="2019" name="Int. J. Syst. Evol. Microbiol.">
        <title>The Global Catalogue of Microorganisms (GCM) 10K type strain sequencing project: providing services to taxonomists for standard genome sequencing and annotation.</title>
        <authorList>
            <consortium name="The Broad Institute Genomics Platform"/>
            <consortium name="The Broad Institute Genome Sequencing Center for Infectious Disease"/>
            <person name="Wu L."/>
            <person name="Ma J."/>
        </authorList>
    </citation>
    <scope>NUCLEOTIDE SEQUENCE [LARGE SCALE GENOMIC DNA]</scope>
    <source>
        <strain evidence="3">JCM 31486</strain>
    </source>
</reference>
<organism evidence="2 3">
    <name type="scientific">Kibdelosporangium lantanae</name>
    <dbReference type="NCBI Taxonomy" id="1497396"/>
    <lineage>
        <taxon>Bacteria</taxon>
        <taxon>Bacillati</taxon>
        <taxon>Actinomycetota</taxon>
        <taxon>Actinomycetes</taxon>
        <taxon>Pseudonocardiales</taxon>
        <taxon>Pseudonocardiaceae</taxon>
        <taxon>Kibdelosporangium</taxon>
    </lineage>
</organism>
<comment type="caution">
    <text evidence="2">The sequence shown here is derived from an EMBL/GenBank/DDBJ whole genome shotgun (WGS) entry which is preliminary data.</text>
</comment>
<dbReference type="Gene3D" id="3.30.2250.10">
    <property type="entry name" value="Bifunctional DNA primase/polymerase domain"/>
    <property type="match status" value="1"/>
</dbReference>
<gene>
    <name evidence="2" type="ORF">ACFQ1S_38790</name>
</gene>
<keyword evidence="3" id="KW-1185">Reference proteome</keyword>
<evidence type="ECO:0000259" key="1">
    <source>
        <dbReference type="Pfam" id="PF09250"/>
    </source>
</evidence>
<dbReference type="Pfam" id="PF09250">
    <property type="entry name" value="Prim-Pol"/>
    <property type="match status" value="1"/>
</dbReference>
<dbReference type="SUPFAM" id="SSF56747">
    <property type="entry name" value="Prim-pol domain"/>
    <property type="match status" value="1"/>
</dbReference>
<dbReference type="Proteomes" id="UP001597045">
    <property type="component" value="Unassembled WGS sequence"/>
</dbReference>
<evidence type="ECO:0000313" key="2">
    <source>
        <dbReference type="EMBL" id="MFD1051061.1"/>
    </source>
</evidence>
<feature type="domain" description="DNA primase/polymerase bifunctional N-terminal" evidence="1">
    <location>
        <begin position="2"/>
        <end position="80"/>
    </location>
</feature>
<dbReference type="CDD" id="cd04859">
    <property type="entry name" value="Prim_Pol"/>
    <property type="match status" value="1"/>
</dbReference>
<dbReference type="InterPro" id="IPR015330">
    <property type="entry name" value="DNA_primase/pol_bifunc_N"/>
</dbReference>
<accession>A0ABW3MKG4</accession>